<dbReference type="PRINTS" id="PR01415">
    <property type="entry name" value="ANKYRIN"/>
</dbReference>
<organism evidence="5 6">
    <name type="scientific">Penicillium brasilianum</name>
    <dbReference type="NCBI Taxonomy" id="104259"/>
    <lineage>
        <taxon>Eukaryota</taxon>
        <taxon>Fungi</taxon>
        <taxon>Dikarya</taxon>
        <taxon>Ascomycota</taxon>
        <taxon>Pezizomycotina</taxon>
        <taxon>Eurotiomycetes</taxon>
        <taxon>Eurotiomycetidae</taxon>
        <taxon>Eurotiales</taxon>
        <taxon>Aspergillaceae</taxon>
        <taxon>Penicillium</taxon>
    </lineage>
</organism>
<dbReference type="Gene3D" id="1.25.40.20">
    <property type="entry name" value="Ankyrin repeat-containing domain"/>
    <property type="match status" value="2"/>
</dbReference>
<dbReference type="Proteomes" id="UP000042958">
    <property type="component" value="Unassembled WGS sequence"/>
</dbReference>
<evidence type="ECO:0000256" key="3">
    <source>
        <dbReference type="PROSITE-ProRule" id="PRU00023"/>
    </source>
</evidence>
<dbReference type="AlphaFoldDB" id="A0A0F7U0E8"/>
<protein>
    <submittedName>
        <fullName evidence="5">Uncharacterized protein</fullName>
    </submittedName>
</protein>
<name>A0A0F7U0E8_PENBI</name>
<dbReference type="PROSITE" id="PS50088">
    <property type="entry name" value="ANK_REPEAT"/>
    <property type="match status" value="5"/>
</dbReference>
<feature type="repeat" description="ANK" evidence="3">
    <location>
        <begin position="44"/>
        <end position="76"/>
    </location>
</feature>
<dbReference type="SMART" id="SM00248">
    <property type="entry name" value="ANK"/>
    <property type="match status" value="8"/>
</dbReference>
<feature type="repeat" description="ANK" evidence="3">
    <location>
        <begin position="226"/>
        <end position="258"/>
    </location>
</feature>
<keyword evidence="6" id="KW-1185">Reference proteome</keyword>
<keyword evidence="1" id="KW-0677">Repeat</keyword>
<evidence type="ECO:0000256" key="4">
    <source>
        <dbReference type="SAM" id="MobiDB-lite"/>
    </source>
</evidence>
<reference evidence="6" key="1">
    <citation type="journal article" date="2015" name="Genome Announc.">
        <title>Draft genome sequence of the fungus Penicillium brasilianum MG11.</title>
        <authorList>
            <person name="Horn F."/>
            <person name="Linde J."/>
            <person name="Mattern D.J."/>
            <person name="Walther G."/>
            <person name="Guthke R."/>
            <person name="Brakhage A.A."/>
            <person name="Valiante V."/>
        </authorList>
    </citation>
    <scope>NUCLEOTIDE SEQUENCE [LARGE SCALE GENOMIC DNA]</scope>
    <source>
        <strain evidence="6">MG11</strain>
    </source>
</reference>
<dbReference type="InterPro" id="IPR002110">
    <property type="entry name" value="Ankyrin_rpt"/>
</dbReference>
<dbReference type="Pfam" id="PF13637">
    <property type="entry name" value="Ank_4"/>
    <property type="match status" value="1"/>
</dbReference>
<dbReference type="STRING" id="104259.A0A0F7U0E8"/>
<evidence type="ECO:0000256" key="1">
    <source>
        <dbReference type="ARBA" id="ARBA00022737"/>
    </source>
</evidence>
<sequence>MGEEKSKDDGIPFGTIHQAASRGRYETIKVLLESGADPDEVDERGWGPLHFAADKGHWNIARLLLEKGATPGLINGSCMTPLDYAVSGGYLEIVRLLLECDALLADRFTGKSTHPLLVATTWEDIPMIRLLLGAKVRTTVSDIHGQTPVHLAVKKGNLEICRLLLEHDAQHPPSGLSRIFAGKPAASRKDSSDHFPLFYAVESGNCPMVELLLSTSAASPKACDWHQKRIFHQAVKSGNLEMVEIFLKNGAPVNMKGQDSTSGLHIAAHEGDVKMTRLLLEWGASITQKNGGLSTPEQVSRNAEVSMILKNYNKKPGDLKATKQKSKTSTKGVPVPPPEYSALPPSMTTGSKN</sequence>
<dbReference type="EMBL" id="CDHK01000010">
    <property type="protein sequence ID" value="CEJ61110.1"/>
    <property type="molecule type" value="Genomic_DNA"/>
</dbReference>
<feature type="repeat" description="ANK" evidence="3">
    <location>
        <begin position="16"/>
        <end position="43"/>
    </location>
</feature>
<dbReference type="PROSITE" id="PS50297">
    <property type="entry name" value="ANK_REP_REGION"/>
    <property type="match status" value="5"/>
</dbReference>
<dbReference type="PANTHER" id="PTHR24198:SF165">
    <property type="entry name" value="ANKYRIN REPEAT-CONTAINING PROTEIN-RELATED"/>
    <property type="match status" value="1"/>
</dbReference>
<gene>
    <name evidence="5" type="ORF">PMG11_09652</name>
</gene>
<accession>A0A0F7U0E8</accession>
<dbReference type="OrthoDB" id="20872at2759"/>
<feature type="repeat" description="ANK" evidence="3">
    <location>
        <begin position="259"/>
        <end position="291"/>
    </location>
</feature>
<feature type="repeat" description="ANK" evidence="3">
    <location>
        <begin position="144"/>
        <end position="170"/>
    </location>
</feature>
<evidence type="ECO:0000256" key="2">
    <source>
        <dbReference type="ARBA" id="ARBA00023043"/>
    </source>
</evidence>
<keyword evidence="2 3" id="KW-0040">ANK repeat</keyword>
<evidence type="ECO:0000313" key="5">
    <source>
        <dbReference type="EMBL" id="CEJ61110.1"/>
    </source>
</evidence>
<dbReference type="PANTHER" id="PTHR24198">
    <property type="entry name" value="ANKYRIN REPEAT AND PROTEIN KINASE DOMAIN-CONTAINING PROTEIN"/>
    <property type="match status" value="1"/>
</dbReference>
<dbReference type="SUPFAM" id="SSF48403">
    <property type="entry name" value="Ankyrin repeat"/>
    <property type="match status" value="1"/>
</dbReference>
<dbReference type="Pfam" id="PF12796">
    <property type="entry name" value="Ank_2"/>
    <property type="match status" value="2"/>
</dbReference>
<proteinExistence type="predicted"/>
<dbReference type="InterPro" id="IPR036770">
    <property type="entry name" value="Ankyrin_rpt-contain_sf"/>
</dbReference>
<feature type="region of interest" description="Disordered" evidence="4">
    <location>
        <begin position="311"/>
        <end position="353"/>
    </location>
</feature>
<evidence type="ECO:0000313" key="6">
    <source>
        <dbReference type="Proteomes" id="UP000042958"/>
    </source>
</evidence>